<keyword evidence="7" id="KW-0560">Oxidoreductase</keyword>
<dbReference type="PRINTS" id="PR00409">
    <property type="entry name" value="PHDIOXRDTASE"/>
</dbReference>
<evidence type="ECO:0000256" key="3">
    <source>
        <dbReference type="ARBA" id="ARBA00022723"/>
    </source>
</evidence>
<evidence type="ECO:0000256" key="2">
    <source>
        <dbReference type="ARBA" id="ARBA00022714"/>
    </source>
</evidence>
<dbReference type="InterPro" id="IPR017927">
    <property type="entry name" value="FAD-bd_FR_type"/>
</dbReference>
<name>A0A1E3H7L9_9HYPH</name>
<dbReference type="EC" id="1.-.-.-" evidence="7"/>
<keyword evidence="2" id="KW-0001">2Fe-2S</keyword>
<dbReference type="Gene3D" id="3.40.50.80">
    <property type="entry name" value="Nucleotide-binding domain of ferredoxin-NADP reductase (FNR) module"/>
    <property type="match status" value="1"/>
</dbReference>
<keyword evidence="7" id="KW-0223">Dioxygenase</keyword>
<accession>A0A1E3H7L9</accession>
<keyword evidence="1" id="KW-0285">Flavoprotein</keyword>
<evidence type="ECO:0000256" key="4">
    <source>
        <dbReference type="ARBA" id="ARBA00023004"/>
    </source>
</evidence>
<dbReference type="InterPro" id="IPR050415">
    <property type="entry name" value="MRET"/>
</dbReference>
<evidence type="ECO:0000313" key="7">
    <source>
        <dbReference type="EMBL" id="ODN72310.1"/>
    </source>
</evidence>
<dbReference type="InterPro" id="IPR017938">
    <property type="entry name" value="Riboflavin_synthase-like_b-brl"/>
</dbReference>
<dbReference type="GO" id="GO:0051213">
    <property type="term" value="F:dioxygenase activity"/>
    <property type="evidence" value="ECO:0007669"/>
    <property type="project" value="UniProtKB-KW"/>
</dbReference>
<feature type="domain" description="FAD-binding FR-type" evidence="6">
    <location>
        <begin position="2"/>
        <end position="105"/>
    </location>
</feature>
<dbReference type="PROSITE" id="PS51384">
    <property type="entry name" value="FAD_FR"/>
    <property type="match status" value="1"/>
</dbReference>
<dbReference type="GO" id="GO:0051537">
    <property type="term" value="F:2 iron, 2 sulfur cluster binding"/>
    <property type="evidence" value="ECO:0007669"/>
    <property type="project" value="UniProtKB-KW"/>
</dbReference>
<keyword evidence="8" id="KW-1185">Reference proteome</keyword>
<dbReference type="SUPFAM" id="SSF63380">
    <property type="entry name" value="Riboflavin synthase domain-like"/>
    <property type="match status" value="1"/>
</dbReference>
<evidence type="ECO:0000256" key="1">
    <source>
        <dbReference type="ARBA" id="ARBA00022630"/>
    </source>
</evidence>
<dbReference type="EMBL" id="MCRJ01000004">
    <property type="protein sequence ID" value="ODN72310.1"/>
    <property type="molecule type" value="Genomic_DNA"/>
</dbReference>
<dbReference type="OrthoDB" id="9792185at2"/>
<keyword evidence="4" id="KW-0408">Iron</keyword>
<dbReference type="PANTHER" id="PTHR47354">
    <property type="entry name" value="NADH OXIDOREDUCTASE HCR"/>
    <property type="match status" value="1"/>
</dbReference>
<dbReference type="SUPFAM" id="SSF52343">
    <property type="entry name" value="Ferredoxin reductase-like, C-terminal NADP-linked domain"/>
    <property type="match status" value="1"/>
</dbReference>
<proteinExistence type="predicted"/>
<dbReference type="InterPro" id="IPR039261">
    <property type="entry name" value="FNR_nucleotide-bd"/>
</dbReference>
<dbReference type="CDD" id="cd06185">
    <property type="entry name" value="PDR_like"/>
    <property type="match status" value="1"/>
</dbReference>
<comment type="caution">
    <text evidence="7">The sequence shown here is derived from an EMBL/GenBank/DDBJ whole genome shotgun (WGS) entry which is preliminary data.</text>
</comment>
<dbReference type="RefSeq" id="WP_083255405.1">
    <property type="nucleotide sequence ID" value="NZ_MCRJ01000004.1"/>
</dbReference>
<dbReference type="Gene3D" id="2.40.30.10">
    <property type="entry name" value="Translation factors"/>
    <property type="match status" value="1"/>
</dbReference>
<evidence type="ECO:0000313" key="8">
    <source>
        <dbReference type="Proteomes" id="UP000094622"/>
    </source>
</evidence>
<dbReference type="PATRIC" id="fig|1439726.3.peg.397"/>
<dbReference type="GO" id="GO:0046872">
    <property type="term" value="F:metal ion binding"/>
    <property type="evidence" value="ECO:0007669"/>
    <property type="project" value="UniProtKB-KW"/>
</dbReference>
<organism evidence="7 8">
    <name type="scientific">Methylobrevis pamukkalensis</name>
    <dbReference type="NCBI Taxonomy" id="1439726"/>
    <lineage>
        <taxon>Bacteria</taxon>
        <taxon>Pseudomonadati</taxon>
        <taxon>Pseudomonadota</taxon>
        <taxon>Alphaproteobacteria</taxon>
        <taxon>Hyphomicrobiales</taxon>
        <taxon>Pleomorphomonadaceae</taxon>
        <taxon>Methylobrevis</taxon>
    </lineage>
</organism>
<sequence>MTETLTLRVRAVAELTPRIRTFELVPRQRGDVLPGFTAGSHVTVFLPSGLERQYSLHNDPAETHRYCIAVQREEPGRGGSAEMFRAVHVGDEIAVSRPRNHFPLHDGAEPALLIAGGIGATPILAMARSLGAAGRAFSVVYLTRDRDSAAFAADFAALAAAGHAVIVHHDGGDAARASILPATSARHRTMPTSTAAVRKA</sequence>
<dbReference type="AlphaFoldDB" id="A0A1E3H7L9"/>
<dbReference type="Proteomes" id="UP000094622">
    <property type="component" value="Unassembled WGS sequence"/>
</dbReference>
<evidence type="ECO:0000256" key="5">
    <source>
        <dbReference type="ARBA" id="ARBA00023014"/>
    </source>
</evidence>
<keyword evidence="5" id="KW-0411">Iron-sulfur</keyword>
<keyword evidence="3" id="KW-0479">Metal-binding</keyword>
<reference evidence="7 8" key="1">
    <citation type="submission" date="2016-07" db="EMBL/GenBank/DDBJ databases">
        <title>Draft Genome Sequence of Methylobrevis pamukkalensis PK2.</title>
        <authorList>
            <person name="Vasilenko O.V."/>
            <person name="Doronina N.V."/>
            <person name="Shmareva M.N."/>
            <person name="Tarlachkov S.V."/>
            <person name="Mustakhimov I."/>
            <person name="Trotsenko Y.A."/>
        </authorList>
    </citation>
    <scope>NUCLEOTIDE SEQUENCE [LARGE SCALE GENOMIC DNA]</scope>
    <source>
        <strain evidence="7 8">PK2</strain>
    </source>
</reference>
<gene>
    <name evidence="7" type="primary">ophA1_1</name>
    <name evidence="7" type="ORF">A6302_00375</name>
</gene>
<evidence type="ECO:0000259" key="6">
    <source>
        <dbReference type="PROSITE" id="PS51384"/>
    </source>
</evidence>
<dbReference type="PANTHER" id="PTHR47354:SF1">
    <property type="entry name" value="CARNITINE MONOOXYGENASE REDUCTASE SUBUNIT"/>
    <property type="match status" value="1"/>
</dbReference>
<protein>
    <submittedName>
        <fullName evidence="7">Phthalate dioxygenase reductase</fullName>
        <ecNumber evidence="7">1.-.-.-</ecNumber>
    </submittedName>
</protein>